<evidence type="ECO:0000256" key="1">
    <source>
        <dbReference type="ARBA" id="ARBA00009091"/>
    </source>
</evidence>
<dbReference type="Pfam" id="PF03938">
    <property type="entry name" value="OmpH"/>
    <property type="match status" value="1"/>
</dbReference>
<proteinExistence type="inferred from homology"/>
<evidence type="ECO:0000256" key="4">
    <source>
        <dbReference type="SAM" id="SignalP"/>
    </source>
</evidence>
<name>A0A1T4X7D3_9BACT</name>
<dbReference type="InterPro" id="IPR005632">
    <property type="entry name" value="Chaperone_Skp"/>
</dbReference>
<dbReference type="SMART" id="SM00935">
    <property type="entry name" value="OmpH"/>
    <property type="match status" value="1"/>
</dbReference>
<accession>A0A1T4X7D3</accession>
<dbReference type="STRING" id="1121449.SAMN02745704_01873"/>
<dbReference type="AlphaFoldDB" id="A0A1T4X7D3"/>
<dbReference type="Proteomes" id="UP000190027">
    <property type="component" value="Unassembled WGS sequence"/>
</dbReference>
<evidence type="ECO:0000313" key="6">
    <source>
        <dbReference type="Proteomes" id="UP000190027"/>
    </source>
</evidence>
<evidence type="ECO:0000256" key="2">
    <source>
        <dbReference type="ARBA" id="ARBA00022729"/>
    </source>
</evidence>
<gene>
    <name evidence="5" type="ORF">SAMN02745704_01873</name>
</gene>
<sequence length="186" mass="20429">MLRKLLLLPLLALTLLVGCNQESGGTAVVDLARVQQESQLVQRIQAHLGAMNQSLMAEAMQADQARKDAPGEETDKAFNETMTRLQEKMYAEQERLGGFLGDELKRIMEEYRAEKGLDALLLKEAVASMDPSLDVTDEILSRLDALDPGLETPQAQPEMEAAPEAEAQDQAPVPAEEQPEEAEAQE</sequence>
<keyword evidence="2 4" id="KW-0732">Signal</keyword>
<keyword evidence="6" id="KW-1185">Reference proteome</keyword>
<dbReference type="PANTHER" id="PTHR35089:SF1">
    <property type="entry name" value="CHAPERONE PROTEIN SKP"/>
    <property type="match status" value="1"/>
</dbReference>
<dbReference type="PANTHER" id="PTHR35089">
    <property type="entry name" value="CHAPERONE PROTEIN SKP"/>
    <property type="match status" value="1"/>
</dbReference>
<evidence type="ECO:0000313" key="5">
    <source>
        <dbReference type="EMBL" id="SKA85502.1"/>
    </source>
</evidence>
<reference evidence="5 6" key="1">
    <citation type="submission" date="2017-02" db="EMBL/GenBank/DDBJ databases">
        <authorList>
            <person name="Peterson S.W."/>
        </authorList>
    </citation>
    <scope>NUCLEOTIDE SEQUENCE [LARGE SCALE GENOMIC DNA]</scope>
    <source>
        <strain evidence="5 6">DSM 16080</strain>
    </source>
</reference>
<dbReference type="InterPro" id="IPR024930">
    <property type="entry name" value="Skp_dom_sf"/>
</dbReference>
<evidence type="ECO:0000256" key="3">
    <source>
        <dbReference type="SAM" id="MobiDB-lite"/>
    </source>
</evidence>
<feature type="signal peptide" evidence="4">
    <location>
        <begin position="1"/>
        <end position="19"/>
    </location>
</feature>
<feature type="compositionally biased region" description="Low complexity" evidence="3">
    <location>
        <begin position="151"/>
        <end position="160"/>
    </location>
</feature>
<dbReference type="RefSeq" id="WP_078717431.1">
    <property type="nucleotide sequence ID" value="NZ_FUYC01000008.1"/>
</dbReference>
<dbReference type="GO" id="GO:0005829">
    <property type="term" value="C:cytosol"/>
    <property type="evidence" value="ECO:0007669"/>
    <property type="project" value="TreeGrafter"/>
</dbReference>
<dbReference type="PROSITE" id="PS51257">
    <property type="entry name" value="PROKAR_LIPOPROTEIN"/>
    <property type="match status" value="1"/>
</dbReference>
<dbReference type="OrthoDB" id="1629141at2"/>
<dbReference type="SUPFAM" id="SSF111384">
    <property type="entry name" value="OmpH-like"/>
    <property type="match status" value="1"/>
</dbReference>
<dbReference type="GO" id="GO:0051082">
    <property type="term" value="F:unfolded protein binding"/>
    <property type="evidence" value="ECO:0007669"/>
    <property type="project" value="InterPro"/>
</dbReference>
<comment type="similarity">
    <text evidence="1">Belongs to the Skp family.</text>
</comment>
<dbReference type="GO" id="GO:0050821">
    <property type="term" value="P:protein stabilization"/>
    <property type="evidence" value="ECO:0007669"/>
    <property type="project" value="TreeGrafter"/>
</dbReference>
<protein>
    <submittedName>
        <fullName evidence="5">Periplasmic chaperone for outer membrane proteins Skp</fullName>
    </submittedName>
</protein>
<feature type="compositionally biased region" description="Acidic residues" evidence="3">
    <location>
        <begin position="177"/>
        <end position="186"/>
    </location>
</feature>
<dbReference type="EMBL" id="FUYC01000008">
    <property type="protein sequence ID" value="SKA85502.1"/>
    <property type="molecule type" value="Genomic_DNA"/>
</dbReference>
<dbReference type="Gene3D" id="3.30.910.20">
    <property type="entry name" value="Skp domain"/>
    <property type="match status" value="1"/>
</dbReference>
<organism evidence="5 6">
    <name type="scientific">Paucidesulfovibrio gracilis DSM 16080</name>
    <dbReference type="NCBI Taxonomy" id="1121449"/>
    <lineage>
        <taxon>Bacteria</taxon>
        <taxon>Pseudomonadati</taxon>
        <taxon>Thermodesulfobacteriota</taxon>
        <taxon>Desulfovibrionia</taxon>
        <taxon>Desulfovibrionales</taxon>
        <taxon>Desulfovibrionaceae</taxon>
        <taxon>Paucidesulfovibrio</taxon>
    </lineage>
</organism>
<feature type="region of interest" description="Disordered" evidence="3">
    <location>
        <begin position="144"/>
        <end position="186"/>
    </location>
</feature>
<feature type="chain" id="PRO_5012301279" evidence="4">
    <location>
        <begin position="20"/>
        <end position="186"/>
    </location>
</feature>